<proteinExistence type="predicted"/>
<dbReference type="STRING" id="1912795.BK816_00815"/>
<gene>
    <name evidence="2" type="ORF">BK816_00815</name>
</gene>
<dbReference type="AlphaFoldDB" id="A0A1D9MI85"/>
<dbReference type="Proteomes" id="UP000176288">
    <property type="component" value="Chromosome"/>
</dbReference>
<protein>
    <submittedName>
        <fullName evidence="2">Uncharacterized protein</fullName>
    </submittedName>
</protein>
<organism evidence="2 3">
    <name type="scientific">Boudabousia tangfeifanii</name>
    <dbReference type="NCBI Taxonomy" id="1912795"/>
    <lineage>
        <taxon>Bacteria</taxon>
        <taxon>Bacillati</taxon>
        <taxon>Actinomycetota</taxon>
        <taxon>Actinomycetes</taxon>
        <taxon>Actinomycetales</taxon>
        <taxon>Actinomycetaceae</taxon>
        <taxon>Boudabousia</taxon>
    </lineage>
</organism>
<keyword evidence="1" id="KW-0472">Membrane</keyword>
<name>A0A1D9MI85_9ACTO</name>
<evidence type="ECO:0000313" key="3">
    <source>
        <dbReference type="Proteomes" id="UP000176288"/>
    </source>
</evidence>
<keyword evidence="3" id="KW-1185">Reference proteome</keyword>
<keyword evidence="1" id="KW-1133">Transmembrane helix</keyword>
<dbReference type="KEGG" id="avu:BK816_00815"/>
<feature type="transmembrane region" description="Helical" evidence="1">
    <location>
        <begin position="35"/>
        <end position="53"/>
    </location>
</feature>
<dbReference type="EMBL" id="CP017812">
    <property type="protein sequence ID" value="AOZ72015.1"/>
    <property type="molecule type" value="Genomic_DNA"/>
</dbReference>
<evidence type="ECO:0000256" key="1">
    <source>
        <dbReference type="SAM" id="Phobius"/>
    </source>
</evidence>
<reference evidence="2 3" key="1">
    <citation type="submission" date="2016-10" db="EMBL/GenBank/DDBJ databases">
        <title>Actinomyces aegypiusis sp. nov., isolated from the Aegypius monachus in Qinghai Tibet Plateau China.</title>
        <authorList>
            <person name="Wang Y."/>
        </authorList>
    </citation>
    <scope>NUCLEOTIDE SEQUENCE [LARGE SCALE GENOMIC DNA]</scope>
    <source>
        <strain evidence="2 3">VUL4_3</strain>
    </source>
</reference>
<evidence type="ECO:0000313" key="2">
    <source>
        <dbReference type="EMBL" id="AOZ72015.1"/>
    </source>
</evidence>
<keyword evidence="1" id="KW-0812">Transmembrane</keyword>
<sequence length="62" mass="7037">MDRAKVAVLLLLGFWLLMFAPLATAVFDTPSVLRTILFVVANIAYLGVVWFFAKKMKVFENE</sequence>
<accession>A0A1D9MI85</accession>